<dbReference type="RefSeq" id="WP_167363196.1">
    <property type="nucleotide sequence ID" value="NZ_FOYV01000001.1"/>
</dbReference>
<dbReference type="AlphaFoldDB" id="A0A1I6G6Z7"/>
<keyword evidence="2" id="KW-1185">Reference proteome</keyword>
<dbReference type="EMBL" id="FOYV01000001">
    <property type="protein sequence ID" value="SFR37962.1"/>
    <property type="molecule type" value="Genomic_DNA"/>
</dbReference>
<evidence type="ECO:0000313" key="2">
    <source>
        <dbReference type="Proteomes" id="UP000199290"/>
    </source>
</evidence>
<reference evidence="2" key="1">
    <citation type="submission" date="2016-10" db="EMBL/GenBank/DDBJ databases">
        <authorList>
            <person name="Varghese N."/>
            <person name="Submissions S."/>
        </authorList>
    </citation>
    <scope>NUCLEOTIDE SEQUENCE [LARGE SCALE GENOMIC DNA]</scope>
    <source>
        <strain evidence="2">CGMCC 1.6294</strain>
    </source>
</reference>
<name>A0A1I6G6Z7_9GAMM</name>
<accession>A0A1I6G6Z7</accession>
<gene>
    <name evidence="1" type="ORF">SAMN04488073_0105</name>
</gene>
<dbReference type="STRING" id="375760.SAMN04488073_0105"/>
<dbReference type="Proteomes" id="UP000199290">
    <property type="component" value="Unassembled WGS sequence"/>
</dbReference>
<organism evidence="1 2">
    <name type="scientific">Marinobacter gudaonensis</name>
    <dbReference type="NCBI Taxonomy" id="375760"/>
    <lineage>
        <taxon>Bacteria</taxon>
        <taxon>Pseudomonadati</taxon>
        <taxon>Pseudomonadota</taxon>
        <taxon>Gammaproteobacteria</taxon>
        <taxon>Pseudomonadales</taxon>
        <taxon>Marinobacteraceae</taxon>
        <taxon>Marinobacter</taxon>
    </lineage>
</organism>
<proteinExistence type="predicted"/>
<dbReference type="Gene3D" id="1.10.490.110">
    <property type="entry name" value="Uncharacterized conserved protein DUF2267"/>
    <property type="match status" value="1"/>
</dbReference>
<protein>
    <submittedName>
        <fullName evidence="1">Uncharacterized conserved protein, DUF2267 family</fullName>
    </submittedName>
</protein>
<dbReference type="InterPro" id="IPR018727">
    <property type="entry name" value="DUF2267"/>
</dbReference>
<dbReference type="InterPro" id="IPR038282">
    <property type="entry name" value="DUF2267_sf"/>
</dbReference>
<evidence type="ECO:0000313" key="1">
    <source>
        <dbReference type="EMBL" id="SFR37962.1"/>
    </source>
</evidence>
<dbReference type="Pfam" id="PF10025">
    <property type="entry name" value="DUF2267"/>
    <property type="match status" value="1"/>
</dbReference>
<sequence>MQSSIDIVDQNVKTINTWLKDISAELDAISEEEAWARLKAVLQTLRDRITVNEAADFAAQLPILARGLFFEGWKPAETPHKWRDREQYLEAFEQTIDGDVDAEQTLKAVLKVLDRHLDSNELAEVKKMHPKEVWDLWPQ</sequence>